<dbReference type="Proteomes" id="UP000230779">
    <property type="component" value="Unassembled WGS sequence"/>
</dbReference>
<feature type="domain" description="B3/B4 tRNA-binding" evidence="1">
    <location>
        <begin position="62"/>
        <end position="216"/>
    </location>
</feature>
<sequence length="233" mass="26559">MKFTVSPEVFNLFPELNIVMIVLKEIDNSTPEKEIADLLRQEEAYCRRYFKELKVSEHPNIACWRKAYTDFGAGSHYRSSVEALTKRVVKGEEIPSINKLVDIYNLISLKHVLPVGGEDLKKVKGNIELILASGNENFRALHAEAAEHPDKGEVVYVDEDNDVLCRRFNWREAEKTKLTNETSKAVIFLEGLPPVKDIEVKEAAQDFSQFVQKFCGGKIELYLVNKDFPQVLA</sequence>
<dbReference type="InterPro" id="IPR020825">
    <property type="entry name" value="Phe-tRNA_synthase-like_B3/B4"/>
</dbReference>
<accession>A0A2M7RJS8</accession>
<organism evidence="2 3">
    <name type="scientific">Candidatus Kerfeldbacteria bacterium CG_4_10_14_0_8_um_filter_42_10</name>
    <dbReference type="NCBI Taxonomy" id="2014248"/>
    <lineage>
        <taxon>Bacteria</taxon>
        <taxon>Candidatus Kerfeldiibacteriota</taxon>
    </lineage>
</organism>
<dbReference type="SMART" id="SM00873">
    <property type="entry name" value="B3_4"/>
    <property type="match status" value="1"/>
</dbReference>
<evidence type="ECO:0000313" key="2">
    <source>
        <dbReference type="EMBL" id="PIY96964.1"/>
    </source>
</evidence>
<name>A0A2M7RJS8_9BACT</name>
<evidence type="ECO:0000313" key="3">
    <source>
        <dbReference type="Proteomes" id="UP000230779"/>
    </source>
</evidence>
<dbReference type="InterPro" id="IPR005146">
    <property type="entry name" value="B3/B4_tRNA-bd"/>
</dbReference>
<comment type="caution">
    <text evidence="2">The sequence shown here is derived from an EMBL/GenBank/DDBJ whole genome shotgun (WGS) entry which is preliminary data.</text>
</comment>
<dbReference type="GO" id="GO:0004826">
    <property type="term" value="F:phenylalanine-tRNA ligase activity"/>
    <property type="evidence" value="ECO:0007669"/>
    <property type="project" value="InterPro"/>
</dbReference>
<gene>
    <name evidence="2" type="ORF">COY66_02220</name>
</gene>
<dbReference type="Pfam" id="PF03483">
    <property type="entry name" value="B3_4"/>
    <property type="match status" value="1"/>
</dbReference>
<dbReference type="EMBL" id="PFMD01000024">
    <property type="protein sequence ID" value="PIY96964.1"/>
    <property type="molecule type" value="Genomic_DNA"/>
</dbReference>
<dbReference type="SUPFAM" id="SSF56037">
    <property type="entry name" value="PheT/TilS domain"/>
    <property type="match status" value="1"/>
</dbReference>
<dbReference type="Gene3D" id="3.50.40.10">
    <property type="entry name" value="Phenylalanyl-trna Synthetase, Chain B, domain 3"/>
    <property type="match status" value="1"/>
</dbReference>
<evidence type="ECO:0000259" key="1">
    <source>
        <dbReference type="SMART" id="SM00873"/>
    </source>
</evidence>
<reference evidence="2 3" key="1">
    <citation type="submission" date="2017-09" db="EMBL/GenBank/DDBJ databases">
        <title>Depth-based differentiation of microbial function through sediment-hosted aquifers and enrichment of novel symbionts in the deep terrestrial subsurface.</title>
        <authorList>
            <person name="Probst A.J."/>
            <person name="Ladd B."/>
            <person name="Jarett J.K."/>
            <person name="Geller-Mcgrath D.E."/>
            <person name="Sieber C.M."/>
            <person name="Emerson J.B."/>
            <person name="Anantharaman K."/>
            <person name="Thomas B.C."/>
            <person name="Malmstrom R."/>
            <person name="Stieglmeier M."/>
            <person name="Klingl A."/>
            <person name="Woyke T."/>
            <person name="Ryan C.M."/>
            <person name="Banfield J.F."/>
        </authorList>
    </citation>
    <scope>NUCLEOTIDE SEQUENCE [LARGE SCALE GENOMIC DNA]</scope>
    <source>
        <strain evidence="2">CG_4_10_14_0_8_um_filter_42_10</strain>
    </source>
</reference>
<protein>
    <recommendedName>
        <fullName evidence="1">B3/B4 tRNA-binding domain-containing protein</fullName>
    </recommendedName>
</protein>
<proteinExistence type="predicted"/>
<dbReference type="GO" id="GO:0003723">
    <property type="term" value="F:RNA binding"/>
    <property type="evidence" value="ECO:0007669"/>
    <property type="project" value="InterPro"/>
</dbReference>
<dbReference type="AlphaFoldDB" id="A0A2M7RJS8"/>
<dbReference type="PANTHER" id="PTHR39209">
    <property type="match status" value="1"/>
</dbReference>
<dbReference type="PANTHER" id="PTHR39209:SF2">
    <property type="entry name" value="CYTOPLASMIC PROTEIN"/>
    <property type="match status" value="1"/>
</dbReference>